<dbReference type="Gene3D" id="3.40.50.150">
    <property type="entry name" value="Vaccinia Virus protein VP39"/>
    <property type="match status" value="1"/>
</dbReference>
<dbReference type="InterPro" id="IPR015324">
    <property type="entry name" value="Ribosomal_Rsm22-like"/>
</dbReference>
<evidence type="ECO:0000313" key="9">
    <source>
        <dbReference type="EMBL" id="KAK8401929.1"/>
    </source>
</evidence>
<gene>
    <name evidence="9" type="ORF">O3P69_001204</name>
</gene>
<keyword evidence="5" id="KW-0411">Iron-sulfur</keyword>
<dbReference type="GO" id="GO:0003735">
    <property type="term" value="F:structural constituent of ribosome"/>
    <property type="evidence" value="ECO:0007669"/>
    <property type="project" value="TreeGrafter"/>
</dbReference>
<keyword evidence="2" id="KW-0479">Metal-binding</keyword>
<keyword evidence="6" id="KW-0496">Mitochondrion</keyword>
<dbReference type="InterPro" id="IPR052571">
    <property type="entry name" value="Mt_RNA_Methyltransferase"/>
</dbReference>
<dbReference type="EMBL" id="JARAKH010000008">
    <property type="protein sequence ID" value="KAK8401929.1"/>
    <property type="molecule type" value="Genomic_DNA"/>
</dbReference>
<dbReference type="GO" id="GO:0005763">
    <property type="term" value="C:mitochondrial small ribosomal subunit"/>
    <property type="evidence" value="ECO:0007669"/>
    <property type="project" value="TreeGrafter"/>
</dbReference>
<name>A0AAW0UP49_SCYPA</name>
<evidence type="ECO:0000256" key="8">
    <source>
        <dbReference type="SAM" id="MobiDB-lite"/>
    </source>
</evidence>
<comment type="subcellular location">
    <subcellularLocation>
        <location evidence="1">Mitochondrion</location>
    </subcellularLocation>
</comment>
<keyword evidence="4" id="KW-0408">Iron</keyword>
<evidence type="ECO:0000313" key="10">
    <source>
        <dbReference type="Proteomes" id="UP001487740"/>
    </source>
</evidence>
<keyword evidence="10" id="KW-1185">Reference proteome</keyword>
<evidence type="ECO:0000256" key="5">
    <source>
        <dbReference type="ARBA" id="ARBA00023014"/>
    </source>
</evidence>
<evidence type="ECO:0008006" key="11">
    <source>
        <dbReference type="Google" id="ProtNLM"/>
    </source>
</evidence>
<dbReference type="CDD" id="cd02440">
    <property type="entry name" value="AdoMet_MTases"/>
    <property type="match status" value="1"/>
</dbReference>
<dbReference type="GO" id="GO:0046872">
    <property type="term" value="F:metal ion binding"/>
    <property type="evidence" value="ECO:0007669"/>
    <property type="project" value="UniProtKB-KW"/>
</dbReference>
<dbReference type="PANTHER" id="PTHR13184">
    <property type="entry name" value="37S RIBOSOMAL PROTEIN S22"/>
    <property type="match status" value="1"/>
</dbReference>
<evidence type="ECO:0000256" key="3">
    <source>
        <dbReference type="ARBA" id="ARBA00022946"/>
    </source>
</evidence>
<dbReference type="Proteomes" id="UP001487740">
    <property type="component" value="Unassembled WGS sequence"/>
</dbReference>
<evidence type="ECO:0000256" key="6">
    <source>
        <dbReference type="ARBA" id="ARBA00023128"/>
    </source>
</evidence>
<organism evidence="9 10">
    <name type="scientific">Scylla paramamosain</name>
    <name type="common">Mud crab</name>
    <dbReference type="NCBI Taxonomy" id="85552"/>
    <lineage>
        <taxon>Eukaryota</taxon>
        <taxon>Metazoa</taxon>
        <taxon>Ecdysozoa</taxon>
        <taxon>Arthropoda</taxon>
        <taxon>Crustacea</taxon>
        <taxon>Multicrustacea</taxon>
        <taxon>Malacostraca</taxon>
        <taxon>Eumalacostraca</taxon>
        <taxon>Eucarida</taxon>
        <taxon>Decapoda</taxon>
        <taxon>Pleocyemata</taxon>
        <taxon>Brachyura</taxon>
        <taxon>Eubrachyura</taxon>
        <taxon>Portunoidea</taxon>
        <taxon>Portunidae</taxon>
        <taxon>Portuninae</taxon>
        <taxon>Scylla</taxon>
    </lineage>
</organism>
<proteinExistence type="predicted"/>
<dbReference type="InterPro" id="IPR029063">
    <property type="entry name" value="SAM-dependent_MTases_sf"/>
</dbReference>
<evidence type="ECO:0000256" key="7">
    <source>
        <dbReference type="ARBA" id="ARBA00045681"/>
    </source>
</evidence>
<dbReference type="SUPFAM" id="SSF53335">
    <property type="entry name" value="S-adenosyl-L-methionine-dependent methyltransferases"/>
    <property type="match status" value="1"/>
</dbReference>
<dbReference type="GO" id="GO:0051536">
    <property type="term" value="F:iron-sulfur cluster binding"/>
    <property type="evidence" value="ECO:0007669"/>
    <property type="project" value="UniProtKB-KW"/>
</dbReference>
<keyword evidence="3" id="KW-0809">Transit peptide</keyword>
<sequence>MNRRALPVFRLLTRNLSSKKYNPKFDFEADPDVAKHLIDGSYKPRRHPGTLDVRTVSLPDQLKEAVAVVLQDYPEKNVQKDAQVLNRYLWSRHAALEPEEVKMRHHEVREKIKMKDNIDPDSPDIPQEERQQLLDSLQSKVYERIKKEAYNWQALQYDTYKSVLYLAARLAPDFAALVQIMSDIKKRDPGYTPLTMLDFGSGVGSSMWAADHVWPHICREVVCVDSSSDMNDLADRLLRGGDPDKPRLVREGGTFFKQFLPLSNLLKYDLVVSSRSLFEIPNMNMRLRTIDVLWQKTSGYLVLVEAGTNEGYRLVQEARDYLLELSRKAQEEGESNPKGYVFAPCPHDNFCPRFFDGSNIPCNFEVHYKPLPLGKNKRTQREIFTYVVFKRGKREISAEKQWSRLVEDPLCRKKHLVCRVCTPSGTLREVTATKRRHSAECYKLVRYSRWGDLLPVQLSEVSDPSNVITQDSDEQSEPQEWIQNRNPI</sequence>
<dbReference type="Pfam" id="PF09243">
    <property type="entry name" value="Rsm22"/>
    <property type="match status" value="1"/>
</dbReference>
<protein>
    <recommendedName>
        <fullName evidence="11">Methyltransferase-like protein 17, mitochondrial</fullName>
    </recommendedName>
</protein>
<evidence type="ECO:0000256" key="4">
    <source>
        <dbReference type="ARBA" id="ARBA00023004"/>
    </source>
</evidence>
<feature type="region of interest" description="Disordered" evidence="8">
    <location>
        <begin position="464"/>
        <end position="488"/>
    </location>
</feature>
<comment type="function">
    <text evidence="7">Mitochondrial ribosome (mitoribosome) assembly factor. Binds at the interface of the head and body domains of the mitochondrial small ribosomal subunit (mt-SSU), occluding the mRNA channel and preventing compaction of the head domain towards the body. Probable inactive methyltransferase: retains the characteristic folding and ability to bind S-adenosyl-L-methionine, but it probably lost its methyltransferase activity.</text>
</comment>
<evidence type="ECO:0000256" key="1">
    <source>
        <dbReference type="ARBA" id="ARBA00004173"/>
    </source>
</evidence>
<dbReference type="PANTHER" id="PTHR13184:SF5">
    <property type="entry name" value="METHYLTRANSFERASE-LIKE PROTEIN 17, MITOCHONDRIAL"/>
    <property type="match status" value="1"/>
</dbReference>
<dbReference type="GO" id="GO:0006412">
    <property type="term" value="P:translation"/>
    <property type="evidence" value="ECO:0007669"/>
    <property type="project" value="InterPro"/>
</dbReference>
<dbReference type="AlphaFoldDB" id="A0AAW0UP49"/>
<dbReference type="GO" id="GO:0008168">
    <property type="term" value="F:methyltransferase activity"/>
    <property type="evidence" value="ECO:0007669"/>
    <property type="project" value="InterPro"/>
</dbReference>
<evidence type="ECO:0000256" key="2">
    <source>
        <dbReference type="ARBA" id="ARBA00022723"/>
    </source>
</evidence>
<reference evidence="9 10" key="1">
    <citation type="submission" date="2023-03" db="EMBL/GenBank/DDBJ databases">
        <title>High-quality genome of Scylla paramamosain provides insights in environmental adaptation.</title>
        <authorList>
            <person name="Zhang L."/>
        </authorList>
    </citation>
    <scope>NUCLEOTIDE SEQUENCE [LARGE SCALE GENOMIC DNA]</scope>
    <source>
        <strain evidence="9">LZ_2023a</strain>
        <tissue evidence="9">Muscle</tissue>
    </source>
</reference>
<accession>A0AAW0UP49</accession>
<comment type="caution">
    <text evidence="9">The sequence shown here is derived from an EMBL/GenBank/DDBJ whole genome shotgun (WGS) entry which is preliminary data.</text>
</comment>